<organism evidence="5 6">
    <name type="scientific">Candidatus Abyssobacteria bacterium SURF_17</name>
    <dbReference type="NCBI Taxonomy" id="2093361"/>
    <lineage>
        <taxon>Bacteria</taxon>
        <taxon>Pseudomonadati</taxon>
        <taxon>Candidatus Hydrogenedentota</taxon>
        <taxon>Candidatus Abyssobacteria</taxon>
    </lineage>
</organism>
<dbReference type="EMBL" id="QZKI01000083">
    <property type="protein sequence ID" value="RJP69354.1"/>
    <property type="molecule type" value="Genomic_DNA"/>
</dbReference>
<feature type="domain" description="ABC transporter" evidence="4">
    <location>
        <begin position="5"/>
        <end position="239"/>
    </location>
</feature>
<name>A0A419EXF4_9BACT</name>
<gene>
    <name evidence="5" type="ORF">C4532_11035</name>
</gene>
<dbReference type="Gene3D" id="3.40.50.300">
    <property type="entry name" value="P-loop containing nucleotide triphosphate hydrolases"/>
    <property type="match status" value="1"/>
</dbReference>
<keyword evidence="3 5" id="KW-0067">ATP-binding</keyword>
<evidence type="ECO:0000256" key="2">
    <source>
        <dbReference type="ARBA" id="ARBA00022741"/>
    </source>
</evidence>
<proteinExistence type="predicted"/>
<comment type="caution">
    <text evidence="5">The sequence shown here is derived from an EMBL/GenBank/DDBJ whole genome shotgun (WGS) entry which is preliminary data.</text>
</comment>
<dbReference type="PROSITE" id="PS50893">
    <property type="entry name" value="ABC_TRANSPORTER_2"/>
    <property type="match status" value="1"/>
</dbReference>
<dbReference type="GO" id="GO:0005524">
    <property type="term" value="F:ATP binding"/>
    <property type="evidence" value="ECO:0007669"/>
    <property type="project" value="UniProtKB-KW"/>
</dbReference>
<evidence type="ECO:0000256" key="1">
    <source>
        <dbReference type="ARBA" id="ARBA00022448"/>
    </source>
</evidence>
<protein>
    <submittedName>
        <fullName evidence="5">ABC transporter ATP-binding protein</fullName>
    </submittedName>
</protein>
<dbReference type="GO" id="GO:0016887">
    <property type="term" value="F:ATP hydrolysis activity"/>
    <property type="evidence" value="ECO:0007669"/>
    <property type="project" value="InterPro"/>
</dbReference>
<dbReference type="SMART" id="SM00382">
    <property type="entry name" value="AAA"/>
    <property type="match status" value="1"/>
</dbReference>
<evidence type="ECO:0000313" key="6">
    <source>
        <dbReference type="Proteomes" id="UP000285961"/>
    </source>
</evidence>
<evidence type="ECO:0000313" key="5">
    <source>
        <dbReference type="EMBL" id="RJP69354.1"/>
    </source>
</evidence>
<dbReference type="AlphaFoldDB" id="A0A419EXF4"/>
<reference evidence="5 6" key="1">
    <citation type="journal article" date="2017" name="ISME J.">
        <title>Energy and carbon metabolisms in a deep terrestrial subsurface fluid microbial community.</title>
        <authorList>
            <person name="Momper L."/>
            <person name="Jungbluth S.P."/>
            <person name="Lee M.D."/>
            <person name="Amend J.P."/>
        </authorList>
    </citation>
    <scope>NUCLEOTIDE SEQUENCE [LARGE SCALE GENOMIC DNA]</scope>
    <source>
        <strain evidence="5">SURF_17</strain>
    </source>
</reference>
<dbReference type="SUPFAM" id="SSF52540">
    <property type="entry name" value="P-loop containing nucleoside triphosphate hydrolases"/>
    <property type="match status" value="1"/>
</dbReference>
<accession>A0A419EXF4</accession>
<dbReference type="InterPro" id="IPR003439">
    <property type="entry name" value="ABC_transporter-like_ATP-bd"/>
</dbReference>
<dbReference type="CDD" id="cd03230">
    <property type="entry name" value="ABC_DR_subfamily_A"/>
    <property type="match status" value="1"/>
</dbReference>
<dbReference type="PANTHER" id="PTHR42939">
    <property type="entry name" value="ABC TRANSPORTER ATP-BINDING PROTEIN ALBC-RELATED"/>
    <property type="match status" value="1"/>
</dbReference>
<dbReference type="Pfam" id="PF00005">
    <property type="entry name" value="ABC_tran"/>
    <property type="match status" value="1"/>
</dbReference>
<dbReference type="Proteomes" id="UP000285961">
    <property type="component" value="Unassembled WGS sequence"/>
</dbReference>
<dbReference type="InterPro" id="IPR051782">
    <property type="entry name" value="ABC_Transporter_VariousFunc"/>
</dbReference>
<keyword evidence="1" id="KW-0813">Transport</keyword>
<sequence>MRPVLETEHLRVVFKGSSGQKKIVAVDDLSLRVNQGEVVGFIGPNGAGKTTTIKVLMGFIFPTSGKAKVLGYEAGSKMAKSRTGYLPEVALYYPFMTAEEILRLYGRLQGIGKKELSELIPRLISRAGLSGFEQLRLKNFSRGMLQRVGLAQAIMGDPDLLVLDEVTSGLDPVGRRDLRNILKDFRSRGKTVFFSSHELSEVAKLCDRVILIDEGRVIQEKSMQEILEMEGKQGSLEDYFVEVVGHKVT</sequence>
<dbReference type="PANTHER" id="PTHR42939:SF1">
    <property type="entry name" value="ABC TRANSPORTER ATP-BINDING PROTEIN ALBC-RELATED"/>
    <property type="match status" value="1"/>
</dbReference>
<dbReference type="InterPro" id="IPR027417">
    <property type="entry name" value="P-loop_NTPase"/>
</dbReference>
<keyword evidence="2" id="KW-0547">Nucleotide-binding</keyword>
<evidence type="ECO:0000256" key="3">
    <source>
        <dbReference type="ARBA" id="ARBA00022840"/>
    </source>
</evidence>
<evidence type="ECO:0000259" key="4">
    <source>
        <dbReference type="PROSITE" id="PS50893"/>
    </source>
</evidence>
<dbReference type="InterPro" id="IPR003593">
    <property type="entry name" value="AAA+_ATPase"/>
</dbReference>